<evidence type="ECO:0000313" key="2">
    <source>
        <dbReference type="Proteomes" id="UP000076858"/>
    </source>
</evidence>
<keyword evidence="2" id="KW-1185">Reference proteome</keyword>
<dbReference type="AlphaFoldDB" id="A0A164Q7U2"/>
<name>A0A164Q7U2_9CRUS</name>
<reference evidence="1 2" key="1">
    <citation type="submission" date="2016-03" db="EMBL/GenBank/DDBJ databases">
        <title>EvidentialGene: Evidence-directed Construction of Genes on Genomes.</title>
        <authorList>
            <person name="Gilbert D.G."/>
            <person name="Choi J.-H."/>
            <person name="Mockaitis K."/>
            <person name="Colbourne J."/>
            <person name="Pfrender M."/>
        </authorList>
    </citation>
    <scope>NUCLEOTIDE SEQUENCE [LARGE SCALE GENOMIC DNA]</scope>
    <source>
        <strain evidence="1 2">Xinb3</strain>
        <tissue evidence="1">Complete organism</tissue>
    </source>
</reference>
<gene>
    <name evidence="1" type="ORF">APZ42_028654</name>
</gene>
<protein>
    <submittedName>
        <fullName evidence="1">Uncharacterized protein</fullName>
    </submittedName>
</protein>
<sequence>MLRLGRDYALDALRSCGRSEFLVTAGHCLTRLGMEKTRADAENIKLVEATEATAIETSPAQKLFSGPHPIPRRTPWLISAAIEFAMTFPVSTFMQQH</sequence>
<organism evidence="1 2">
    <name type="scientific">Daphnia magna</name>
    <dbReference type="NCBI Taxonomy" id="35525"/>
    <lineage>
        <taxon>Eukaryota</taxon>
        <taxon>Metazoa</taxon>
        <taxon>Ecdysozoa</taxon>
        <taxon>Arthropoda</taxon>
        <taxon>Crustacea</taxon>
        <taxon>Branchiopoda</taxon>
        <taxon>Diplostraca</taxon>
        <taxon>Cladocera</taxon>
        <taxon>Anomopoda</taxon>
        <taxon>Daphniidae</taxon>
        <taxon>Daphnia</taxon>
    </lineage>
</organism>
<dbReference type="OrthoDB" id="6478931at2759"/>
<dbReference type="EMBL" id="LRGB01002451">
    <property type="protein sequence ID" value="KZS07509.1"/>
    <property type="molecule type" value="Genomic_DNA"/>
</dbReference>
<comment type="caution">
    <text evidence="1">The sequence shown here is derived from an EMBL/GenBank/DDBJ whole genome shotgun (WGS) entry which is preliminary data.</text>
</comment>
<evidence type="ECO:0000313" key="1">
    <source>
        <dbReference type="EMBL" id="KZS07509.1"/>
    </source>
</evidence>
<dbReference type="Proteomes" id="UP000076858">
    <property type="component" value="Unassembled WGS sequence"/>
</dbReference>
<accession>A0A164Q7U2</accession>
<proteinExistence type="predicted"/>